<comment type="subcellular location">
    <subcellularLocation>
        <location evidence="1">Secreted</location>
        <location evidence="1">Extracellular space</location>
    </subcellularLocation>
</comment>
<keyword evidence="5" id="KW-0378">Hydrolase</keyword>
<evidence type="ECO:0000256" key="4">
    <source>
        <dbReference type="ARBA" id="ARBA00022670"/>
    </source>
</evidence>
<evidence type="ECO:0000259" key="11">
    <source>
        <dbReference type="PROSITE" id="PS50240"/>
    </source>
</evidence>
<dbReference type="Pfam" id="PF00089">
    <property type="entry name" value="Trypsin"/>
    <property type="match status" value="1"/>
</dbReference>
<keyword evidence="8" id="KW-1199">Hemostasis impairing toxin</keyword>
<dbReference type="GO" id="GO:0004252">
    <property type="term" value="F:serine-type endopeptidase activity"/>
    <property type="evidence" value="ECO:0007669"/>
    <property type="project" value="InterPro"/>
</dbReference>
<feature type="non-terminal residue" evidence="12">
    <location>
        <position position="250"/>
    </location>
</feature>
<dbReference type="InterPro" id="IPR009003">
    <property type="entry name" value="Peptidase_S1_PA"/>
</dbReference>
<dbReference type="GO" id="GO:0005576">
    <property type="term" value="C:extracellular region"/>
    <property type="evidence" value="ECO:0007669"/>
    <property type="project" value="UniProtKB-SubCell"/>
</dbReference>
<dbReference type="PRINTS" id="PR00722">
    <property type="entry name" value="CHYMOTRYPSIN"/>
</dbReference>
<evidence type="ECO:0000256" key="2">
    <source>
        <dbReference type="ARBA" id="ARBA00007664"/>
    </source>
</evidence>
<evidence type="ECO:0000256" key="3">
    <source>
        <dbReference type="ARBA" id="ARBA00022656"/>
    </source>
</evidence>
<dbReference type="GO" id="GO:0090729">
    <property type="term" value="F:toxin activity"/>
    <property type="evidence" value="ECO:0007669"/>
    <property type="project" value="UniProtKB-KW"/>
</dbReference>
<dbReference type="OrthoDB" id="9425590at2759"/>
<evidence type="ECO:0000256" key="1">
    <source>
        <dbReference type="ARBA" id="ARBA00004239"/>
    </source>
</evidence>
<dbReference type="FunFam" id="2.40.10.10:FF:000068">
    <property type="entry name" value="transmembrane protease serine 2"/>
    <property type="match status" value="1"/>
</dbReference>
<dbReference type="Gene3D" id="2.40.10.10">
    <property type="entry name" value="Trypsin-like serine proteases"/>
    <property type="match status" value="1"/>
</dbReference>
<comment type="similarity">
    <text evidence="2">Belongs to the peptidase S1 family.</text>
</comment>
<dbReference type="InterPro" id="IPR050430">
    <property type="entry name" value="Peptidase_S1"/>
</dbReference>
<keyword evidence="4" id="KW-0645">Protease</keyword>
<reference evidence="12" key="1">
    <citation type="submission" date="2021-12" db="EMBL/GenBank/DDBJ databases">
        <authorList>
            <person name="Martin H S."/>
        </authorList>
    </citation>
    <scope>NUCLEOTIDE SEQUENCE</scope>
</reference>
<comment type="function">
    <text evidence="9">Fibrinolytic activity; shows preferential cleavage of Arg-Gly bonds in all three fibrinogen chains. Contact with the caterpillars causes severe bleeding, due the anticoagulant effect of the protein.</text>
</comment>
<dbReference type="PROSITE" id="PS00134">
    <property type="entry name" value="TRYPSIN_HIS"/>
    <property type="match status" value="1"/>
</dbReference>
<dbReference type="SUPFAM" id="SSF50494">
    <property type="entry name" value="Trypsin-like serine proteases"/>
    <property type="match status" value="1"/>
</dbReference>
<evidence type="ECO:0000256" key="6">
    <source>
        <dbReference type="ARBA" id="ARBA00022825"/>
    </source>
</evidence>
<dbReference type="EMBL" id="OV170224">
    <property type="protein sequence ID" value="CAH0724785.1"/>
    <property type="molecule type" value="Genomic_DNA"/>
</dbReference>
<dbReference type="InterPro" id="IPR018114">
    <property type="entry name" value="TRYPSIN_HIS"/>
</dbReference>
<protein>
    <recommendedName>
        <fullName evidence="11">Peptidase S1 domain-containing protein</fullName>
    </recommendedName>
</protein>
<dbReference type="InterPro" id="IPR043504">
    <property type="entry name" value="Peptidase_S1_PA_chymotrypsin"/>
</dbReference>
<accession>A0A8J9YFL6</accession>
<dbReference type="InterPro" id="IPR001314">
    <property type="entry name" value="Peptidase_S1A"/>
</dbReference>
<evidence type="ECO:0000256" key="5">
    <source>
        <dbReference type="ARBA" id="ARBA00022801"/>
    </source>
</evidence>
<dbReference type="PROSITE" id="PS50240">
    <property type="entry name" value="TRYPSIN_DOM"/>
    <property type="match status" value="1"/>
</dbReference>
<organism evidence="12 13">
    <name type="scientific">Brenthis ino</name>
    <name type="common">lesser marbled fritillary</name>
    <dbReference type="NCBI Taxonomy" id="405034"/>
    <lineage>
        <taxon>Eukaryota</taxon>
        <taxon>Metazoa</taxon>
        <taxon>Ecdysozoa</taxon>
        <taxon>Arthropoda</taxon>
        <taxon>Hexapoda</taxon>
        <taxon>Insecta</taxon>
        <taxon>Pterygota</taxon>
        <taxon>Neoptera</taxon>
        <taxon>Endopterygota</taxon>
        <taxon>Lepidoptera</taxon>
        <taxon>Glossata</taxon>
        <taxon>Ditrysia</taxon>
        <taxon>Papilionoidea</taxon>
        <taxon>Nymphalidae</taxon>
        <taxon>Heliconiinae</taxon>
        <taxon>Argynnini</taxon>
        <taxon>Brenthis</taxon>
    </lineage>
</organism>
<keyword evidence="7" id="KW-1015">Disulfide bond</keyword>
<dbReference type="PANTHER" id="PTHR24276">
    <property type="entry name" value="POLYSERASE-RELATED"/>
    <property type="match status" value="1"/>
</dbReference>
<dbReference type="PANTHER" id="PTHR24276:SF91">
    <property type="entry name" value="AT26814P-RELATED"/>
    <property type="match status" value="1"/>
</dbReference>
<evidence type="ECO:0000313" key="13">
    <source>
        <dbReference type="Proteomes" id="UP000838878"/>
    </source>
</evidence>
<keyword evidence="3" id="KW-0800">Toxin</keyword>
<keyword evidence="13" id="KW-1185">Reference proteome</keyword>
<name>A0A8J9YFL6_9NEOP</name>
<dbReference type="Proteomes" id="UP000838878">
    <property type="component" value="Chromosome 4"/>
</dbReference>
<keyword evidence="10" id="KW-1205">Fibrinolytic toxin</keyword>
<dbReference type="SMART" id="SM00020">
    <property type="entry name" value="Tryp_SPc"/>
    <property type="match status" value="1"/>
</dbReference>
<dbReference type="GO" id="GO:0006508">
    <property type="term" value="P:proteolysis"/>
    <property type="evidence" value="ECO:0007669"/>
    <property type="project" value="UniProtKB-KW"/>
</dbReference>
<evidence type="ECO:0000256" key="8">
    <source>
        <dbReference type="ARBA" id="ARBA00023240"/>
    </source>
</evidence>
<dbReference type="InterPro" id="IPR001254">
    <property type="entry name" value="Trypsin_dom"/>
</dbReference>
<evidence type="ECO:0000256" key="10">
    <source>
        <dbReference type="ARBA" id="ARBA00084094"/>
    </source>
</evidence>
<evidence type="ECO:0000313" key="12">
    <source>
        <dbReference type="EMBL" id="CAH0724785.1"/>
    </source>
</evidence>
<proteinExistence type="inferred from homology"/>
<feature type="domain" description="Peptidase S1" evidence="11">
    <location>
        <begin position="19"/>
        <end position="250"/>
    </location>
</feature>
<evidence type="ECO:0000256" key="7">
    <source>
        <dbReference type="ARBA" id="ARBA00023157"/>
    </source>
</evidence>
<keyword evidence="6" id="KW-0720">Serine protease</keyword>
<dbReference type="AlphaFoldDB" id="A0A8J9YFL6"/>
<sequence>MTKAFSCLFKNASSGPQRILGGQLTTINNYPYAAVLLNTPNGINFVQECGGVILSVRSVLTAAHCIYFTSAQSWRVRVGSSYASSGGNTHTVSQLISHPQFDYYRQNDVGIIRISSTFAIGGNVQLGRFAGEGYVVADDQPVRTIGWGSADGSNSRSEQLRFVNIRTVNQEVCRSNYNIIAMTVLPNTMCAGIIEQRNVGPCYGDYGGPLIHGTDVVLGIASWDAGCGYLNYPTVYTRVPHFIAWIQSNA</sequence>
<dbReference type="CDD" id="cd00190">
    <property type="entry name" value="Tryp_SPc"/>
    <property type="match status" value="1"/>
</dbReference>
<gene>
    <name evidence="12" type="ORF">BINO364_LOCUS10449</name>
</gene>
<evidence type="ECO:0000256" key="9">
    <source>
        <dbReference type="ARBA" id="ARBA00055534"/>
    </source>
</evidence>